<evidence type="ECO:0000313" key="2">
    <source>
        <dbReference type="EMBL" id="MEQ2218602.1"/>
    </source>
</evidence>
<feature type="region of interest" description="Disordered" evidence="1">
    <location>
        <begin position="59"/>
        <end position="91"/>
    </location>
</feature>
<sequence length="194" mass="21483">MDTRVWNLTGLQTRPVHPTWVSDPTNILLEKWSIYLRPCGHSFLFYLYSSSSTYPGQGCGGSRLSREAQTSLSPDTSSHPSRGTPRHPLASRETKSLQCVLGLLLVGCAANTSQGRHPGGIGDRCLSHLNWLLWMWRKRLYSEILSDGRAAHPTSKGVPGNPAEEAHFSCEYLGSRSFSHDSKFMPIGEGRNVD</sequence>
<proteinExistence type="predicted"/>
<dbReference type="EMBL" id="JAHRIN010077222">
    <property type="protein sequence ID" value="MEQ2218602.1"/>
    <property type="molecule type" value="Genomic_DNA"/>
</dbReference>
<gene>
    <name evidence="2" type="ORF">XENOCAPTIV_005546</name>
</gene>
<evidence type="ECO:0000256" key="1">
    <source>
        <dbReference type="SAM" id="MobiDB-lite"/>
    </source>
</evidence>
<keyword evidence="3" id="KW-1185">Reference proteome</keyword>
<organism evidence="2 3">
    <name type="scientific">Xenoophorus captivus</name>
    <dbReference type="NCBI Taxonomy" id="1517983"/>
    <lineage>
        <taxon>Eukaryota</taxon>
        <taxon>Metazoa</taxon>
        <taxon>Chordata</taxon>
        <taxon>Craniata</taxon>
        <taxon>Vertebrata</taxon>
        <taxon>Euteleostomi</taxon>
        <taxon>Actinopterygii</taxon>
        <taxon>Neopterygii</taxon>
        <taxon>Teleostei</taxon>
        <taxon>Neoteleostei</taxon>
        <taxon>Acanthomorphata</taxon>
        <taxon>Ovalentaria</taxon>
        <taxon>Atherinomorphae</taxon>
        <taxon>Cyprinodontiformes</taxon>
        <taxon>Goodeidae</taxon>
        <taxon>Xenoophorus</taxon>
    </lineage>
</organism>
<dbReference type="Proteomes" id="UP001434883">
    <property type="component" value="Unassembled WGS sequence"/>
</dbReference>
<accession>A0ABV0SGN3</accession>
<name>A0ABV0SGN3_9TELE</name>
<comment type="caution">
    <text evidence="2">The sequence shown here is derived from an EMBL/GenBank/DDBJ whole genome shotgun (WGS) entry which is preliminary data.</text>
</comment>
<evidence type="ECO:0000313" key="3">
    <source>
        <dbReference type="Proteomes" id="UP001434883"/>
    </source>
</evidence>
<protein>
    <submittedName>
        <fullName evidence="2">Uncharacterized protein</fullName>
    </submittedName>
</protein>
<reference evidence="2 3" key="1">
    <citation type="submission" date="2021-06" db="EMBL/GenBank/DDBJ databases">
        <authorList>
            <person name="Palmer J.M."/>
        </authorList>
    </citation>
    <scope>NUCLEOTIDE SEQUENCE [LARGE SCALE GENOMIC DNA]</scope>
    <source>
        <strain evidence="2 3">XC_2019</strain>
        <tissue evidence="2">Muscle</tissue>
    </source>
</reference>
<feature type="compositionally biased region" description="Polar residues" evidence="1">
    <location>
        <begin position="67"/>
        <end position="81"/>
    </location>
</feature>